<protein>
    <submittedName>
        <fullName evidence="1">Uncharacterized protein</fullName>
    </submittedName>
</protein>
<accession>A0ABX5ID16</accession>
<dbReference type="Proteomes" id="UP000242694">
    <property type="component" value="Unassembled WGS sequence"/>
</dbReference>
<dbReference type="RefSeq" id="WP_107398401.1">
    <property type="nucleotide sequence ID" value="NZ_PZDI01000107.1"/>
</dbReference>
<comment type="caution">
    <text evidence="1">The sequence shown here is derived from an EMBL/GenBank/DDBJ whole genome shotgun (WGS) entry which is preliminary data.</text>
</comment>
<gene>
    <name evidence="1" type="ORF">BU607_11050</name>
</gene>
<sequence length="70" mass="8026">MDRKVAIIRKGNTFQFFEEDSLSAIVGTRLLAERTHDDMTVIMPEVADMKDGDKTNIVIENKVLRAYRIV</sequence>
<name>A0ABX5ID16_9STAP</name>
<organism evidence="1 2">
    <name type="scientific">Staphylococcus auricularis</name>
    <dbReference type="NCBI Taxonomy" id="29379"/>
    <lineage>
        <taxon>Bacteria</taxon>
        <taxon>Bacillati</taxon>
        <taxon>Bacillota</taxon>
        <taxon>Bacilli</taxon>
        <taxon>Bacillales</taxon>
        <taxon>Staphylococcaceae</taxon>
        <taxon>Staphylococcus</taxon>
    </lineage>
</organism>
<evidence type="ECO:0000313" key="2">
    <source>
        <dbReference type="Proteomes" id="UP000242694"/>
    </source>
</evidence>
<proteinExistence type="predicted"/>
<evidence type="ECO:0000313" key="1">
    <source>
        <dbReference type="EMBL" id="PTH12513.1"/>
    </source>
</evidence>
<keyword evidence="2" id="KW-1185">Reference proteome</keyword>
<dbReference type="EMBL" id="PZDI01000107">
    <property type="protein sequence ID" value="PTH12513.1"/>
    <property type="molecule type" value="Genomic_DNA"/>
</dbReference>
<reference evidence="1 2" key="1">
    <citation type="journal article" date="2016" name="Front. Microbiol.">
        <title>Comprehensive Phylogenetic Analysis of Bovine Non-aureus Staphylococci Species Based on Whole-Genome Sequencing.</title>
        <authorList>
            <person name="Naushad S."/>
            <person name="Barkema H.W."/>
            <person name="Luby C."/>
            <person name="Condas L.A."/>
            <person name="Nobrega D.B."/>
            <person name="Carson D.A."/>
            <person name="De Buck J."/>
        </authorList>
    </citation>
    <scope>NUCLEOTIDE SEQUENCE [LARGE SCALE GENOMIC DNA]</scope>
    <source>
        <strain evidence="1 2">SNUC 993</strain>
    </source>
</reference>